<gene>
    <name evidence="2" type="ORF">GQ607_004756</name>
</gene>
<name>A0A8H3ZX91_9PEZI</name>
<dbReference type="AlphaFoldDB" id="A0A8H3ZX91"/>
<comment type="caution">
    <text evidence="2">The sequence shown here is derived from an EMBL/GenBank/DDBJ whole genome shotgun (WGS) entry which is preliminary data.</text>
</comment>
<accession>A0A8H3ZX91</accession>
<proteinExistence type="predicted"/>
<feature type="region of interest" description="Disordered" evidence="1">
    <location>
        <begin position="21"/>
        <end position="40"/>
    </location>
</feature>
<evidence type="ECO:0000313" key="3">
    <source>
        <dbReference type="Proteomes" id="UP000434172"/>
    </source>
</evidence>
<evidence type="ECO:0000256" key="1">
    <source>
        <dbReference type="SAM" id="MobiDB-lite"/>
    </source>
</evidence>
<organism evidence="2 3">
    <name type="scientific">Colletotrichum asianum</name>
    <dbReference type="NCBI Taxonomy" id="702518"/>
    <lineage>
        <taxon>Eukaryota</taxon>
        <taxon>Fungi</taxon>
        <taxon>Dikarya</taxon>
        <taxon>Ascomycota</taxon>
        <taxon>Pezizomycotina</taxon>
        <taxon>Sordariomycetes</taxon>
        <taxon>Hypocreomycetidae</taxon>
        <taxon>Glomerellales</taxon>
        <taxon>Glomerellaceae</taxon>
        <taxon>Colletotrichum</taxon>
        <taxon>Colletotrichum gloeosporioides species complex</taxon>
    </lineage>
</organism>
<keyword evidence="3" id="KW-1185">Reference proteome</keyword>
<evidence type="ECO:0000313" key="2">
    <source>
        <dbReference type="EMBL" id="KAF0327925.1"/>
    </source>
</evidence>
<sequence length="76" mass="8315">MKPPSLAPRSSLTRHLRLRAEASLTPSQPPVSPPANKLPSRPAHIAITQATLFEKEAHKGLPAHCLCTSRIHPYHP</sequence>
<protein>
    <submittedName>
        <fullName evidence="2">Uncharacterized protein</fullName>
    </submittedName>
</protein>
<dbReference type="EMBL" id="WOWK01000020">
    <property type="protein sequence ID" value="KAF0327925.1"/>
    <property type="molecule type" value="Genomic_DNA"/>
</dbReference>
<reference evidence="2 3" key="1">
    <citation type="submission" date="2019-12" db="EMBL/GenBank/DDBJ databases">
        <title>A genome sequence resource for the geographically widespread anthracnose pathogen Colletotrichum asianum.</title>
        <authorList>
            <person name="Meng Y."/>
        </authorList>
    </citation>
    <scope>NUCLEOTIDE SEQUENCE [LARGE SCALE GENOMIC DNA]</scope>
    <source>
        <strain evidence="2 3">ICMP 18580</strain>
    </source>
</reference>
<dbReference type="Proteomes" id="UP000434172">
    <property type="component" value="Unassembled WGS sequence"/>
</dbReference>